<gene>
    <name evidence="2" type="ORF">BU26DRAFT_499063</name>
</gene>
<proteinExistence type="predicted"/>
<dbReference type="RefSeq" id="XP_033691394.1">
    <property type="nucleotide sequence ID" value="XM_033826381.1"/>
</dbReference>
<evidence type="ECO:0000256" key="1">
    <source>
        <dbReference type="SAM" id="MobiDB-lite"/>
    </source>
</evidence>
<evidence type="ECO:0000313" key="3">
    <source>
        <dbReference type="Proteomes" id="UP000800094"/>
    </source>
</evidence>
<dbReference type="GeneID" id="54579711"/>
<dbReference type="EMBL" id="ML987189">
    <property type="protein sequence ID" value="KAF2256390.1"/>
    <property type="molecule type" value="Genomic_DNA"/>
</dbReference>
<feature type="region of interest" description="Disordered" evidence="1">
    <location>
        <begin position="154"/>
        <end position="198"/>
    </location>
</feature>
<accession>A0A6A6J3B4</accession>
<name>A0A6A6J3B4_9PLEO</name>
<organism evidence="2 3">
    <name type="scientific">Trematosphaeria pertusa</name>
    <dbReference type="NCBI Taxonomy" id="390896"/>
    <lineage>
        <taxon>Eukaryota</taxon>
        <taxon>Fungi</taxon>
        <taxon>Dikarya</taxon>
        <taxon>Ascomycota</taxon>
        <taxon>Pezizomycotina</taxon>
        <taxon>Dothideomycetes</taxon>
        <taxon>Pleosporomycetidae</taxon>
        <taxon>Pleosporales</taxon>
        <taxon>Massarineae</taxon>
        <taxon>Trematosphaeriaceae</taxon>
        <taxon>Trematosphaeria</taxon>
    </lineage>
</organism>
<sequence length="198" mass="22354">MRCDEQITARPGACCACAYAYDTYRMRLTGATRPRLHFRPHPDGVSVCGRRDVSLVAGPSIGVQYSTYLEATATRRETSAQAFSPAVFIKVRHSQLHPPIRHNLHARSNHLSAHQQTHAVAAIGIIPERLEMRLHHRSDPSSSTRPARARFMNEQDVGIKSPPLPPLGPHPPCRRRRRRRRRRAEAWLGQRAKPALFA</sequence>
<protein>
    <submittedName>
        <fullName evidence="2">Uncharacterized protein</fullName>
    </submittedName>
</protein>
<keyword evidence="3" id="KW-1185">Reference proteome</keyword>
<dbReference type="Proteomes" id="UP000800094">
    <property type="component" value="Unassembled WGS sequence"/>
</dbReference>
<dbReference type="AlphaFoldDB" id="A0A6A6J3B4"/>
<reference evidence="2" key="1">
    <citation type="journal article" date="2020" name="Stud. Mycol.">
        <title>101 Dothideomycetes genomes: a test case for predicting lifestyles and emergence of pathogens.</title>
        <authorList>
            <person name="Haridas S."/>
            <person name="Albert R."/>
            <person name="Binder M."/>
            <person name="Bloem J."/>
            <person name="Labutti K."/>
            <person name="Salamov A."/>
            <person name="Andreopoulos B."/>
            <person name="Baker S."/>
            <person name="Barry K."/>
            <person name="Bills G."/>
            <person name="Bluhm B."/>
            <person name="Cannon C."/>
            <person name="Castanera R."/>
            <person name="Culley D."/>
            <person name="Daum C."/>
            <person name="Ezra D."/>
            <person name="Gonzalez J."/>
            <person name="Henrissat B."/>
            <person name="Kuo A."/>
            <person name="Liang C."/>
            <person name="Lipzen A."/>
            <person name="Lutzoni F."/>
            <person name="Magnuson J."/>
            <person name="Mondo S."/>
            <person name="Nolan M."/>
            <person name="Ohm R."/>
            <person name="Pangilinan J."/>
            <person name="Park H.-J."/>
            <person name="Ramirez L."/>
            <person name="Alfaro M."/>
            <person name="Sun H."/>
            <person name="Tritt A."/>
            <person name="Yoshinaga Y."/>
            <person name="Zwiers L.-H."/>
            <person name="Turgeon B."/>
            <person name="Goodwin S."/>
            <person name="Spatafora J."/>
            <person name="Crous P."/>
            <person name="Grigoriev I."/>
        </authorList>
    </citation>
    <scope>NUCLEOTIDE SEQUENCE</scope>
    <source>
        <strain evidence="2">CBS 122368</strain>
    </source>
</reference>
<evidence type="ECO:0000313" key="2">
    <source>
        <dbReference type="EMBL" id="KAF2256390.1"/>
    </source>
</evidence>
<feature type="compositionally biased region" description="Pro residues" evidence="1">
    <location>
        <begin position="162"/>
        <end position="171"/>
    </location>
</feature>
<feature type="compositionally biased region" description="Basic residues" evidence="1">
    <location>
        <begin position="172"/>
        <end position="183"/>
    </location>
</feature>